<dbReference type="SUPFAM" id="SSF103263">
    <property type="entry name" value="Chorismate synthase, AroC"/>
    <property type="match status" value="1"/>
</dbReference>
<dbReference type="InterPro" id="IPR035904">
    <property type="entry name" value="Chorismate_synth_AroC_sf"/>
</dbReference>
<comment type="cofactor">
    <cofactor evidence="7 8">
        <name>FMNH2</name>
        <dbReference type="ChEBI" id="CHEBI:57618"/>
    </cofactor>
    <text evidence="7 8">Reduced FMN (FMNH(2)).</text>
</comment>
<dbReference type="PROSITE" id="PS00788">
    <property type="entry name" value="CHORISMATE_SYNTHASE_2"/>
    <property type="match status" value="1"/>
</dbReference>
<reference evidence="9" key="1">
    <citation type="journal article" date="2014" name="Int. J. Syst. Evol. Microbiol.">
        <title>Complete genome sequence of Corynebacterium casei LMG S-19264T (=DSM 44701T), isolated from a smear-ripened cheese.</title>
        <authorList>
            <consortium name="US DOE Joint Genome Institute (JGI-PGF)"/>
            <person name="Walter F."/>
            <person name="Albersmeier A."/>
            <person name="Kalinowski J."/>
            <person name="Ruckert C."/>
        </authorList>
    </citation>
    <scope>NUCLEOTIDE SEQUENCE</scope>
    <source>
        <strain evidence="9">KCTC 23077</strain>
    </source>
</reference>
<dbReference type="EC" id="4.2.3.5" evidence="3 7"/>
<protein>
    <recommendedName>
        <fullName evidence="3 7">Chorismate synthase</fullName>
        <shortName evidence="7">CS</shortName>
        <ecNumber evidence="3 7">4.2.3.5</ecNumber>
    </recommendedName>
    <alternativeName>
        <fullName evidence="7">5-enolpyruvylshikimate-3-phosphate phospholyase</fullName>
    </alternativeName>
</protein>
<dbReference type="InterPro" id="IPR020541">
    <property type="entry name" value="Chorismate_synthase_CS"/>
</dbReference>
<feature type="binding site" evidence="7">
    <location>
        <position position="322"/>
    </location>
    <ligand>
        <name>FMN</name>
        <dbReference type="ChEBI" id="CHEBI:58210"/>
    </ligand>
</feature>
<comment type="pathway">
    <text evidence="1 7 8">Metabolic intermediate biosynthesis; chorismate biosynthesis; chorismate from D-erythrose 4-phosphate and phosphoenolpyruvate: step 7/7.</text>
</comment>
<keyword evidence="7" id="KW-0521">NADP</keyword>
<evidence type="ECO:0000256" key="5">
    <source>
        <dbReference type="ARBA" id="ARBA00023141"/>
    </source>
</evidence>
<evidence type="ECO:0000256" key="2">
    <source>
        <dbReference type="ARBA" id="ARBA00008014"/>
    </source>
</evidence>
<dbReference type="GO" id="GO:0005829">
    <property type="term" value="C:cytosol"/>
    <property type="evidence" value="ECO:0007669"/>
    <property type="project" value="TreeGrafter"/>
</dbReference>
<feature type="binding site" evidence="7">
    <location>
        <begin position="128"/>
        <end position="130"/>
    </location>
    <ligand>
        <name>FMN</name>
        <dbReference type="ChEBI" id="CHEBI:58210"/>
    </ligand>
</feature>
<evidence type="ECO:0000256" key="6">
    <source>
        <dbReference type="ARBA" id="ARBA00023239"/>
    </source>
</evidence>
<keyword evidence="6 7" id="KW-0456">Lyase</keyword>
<feature type="binding site" evidence="7">
    <location>
        <begin position="296"/>
        <end position="300"/>
    </location>
    <ligand>
        <name>FMN</name>
        <dbReference type="ChEBI" id="CHEBI:58210"/>
    </ligand>
</feature>
<feature type="binding site" evidence="7">
    <location>
        <position position="57"/>
    </location>
    <ligand>
        <name>NADP(+)</name>
        <dbReference type="ChEBI" id="CHEBI:58349"/>
    </ligand>
</feature>
<dbReference type="GO" id="GO:0009073">
    <property type="term" value="P:aromatic amino acid family biosynthetic process"/>
    <property type="evidence" value="ECO:0007669"/>
    <property type="project" value="UniProtKB-KW"/>
</dbReference>
<dbReference type="NCBIfam" id="NF003793">
    <property type="entry name" value="PRK05382.1"/>
    <property type="match status" value="1"/>
</dbReference>
<dbReference type="GO" id="GO:0009423">
    <property type="term" value="P:chorismate biosynthetic process"/>
    <property type="evidence" value="ECO:0007669"/>
    <property type="project" value="UniProtKB-UniRule"/>
</dbReference>
<evidence type="ECO:0000256" key="3">
    <source>
        <dbReference type="ARBA" id="ARBA00013036"/>
    </source>
</evidence>
<gene>
    <name evidence="7 9" type="primary">aroC</name>
    <name evidence="9" type="ORF">GCM10007067_04080</name>
</gene>
<dbReference type="PIRSF" id="PIRSF001456">
    <property type="entry name" value="Chorismate_synth"/>
    <property type="match status" value="1"/>
</dbReference>
<dbReference type="AlphaFoldDB" id="A0A918STX0"/>
<reference evidence="9" key="2">
    <citation type="submission" date="2020-09" db="EMBL/GenBank/DDBJ databases">
        <authorList>
            <person name="Sun Q."/>
            <person name="Kim S."/>
        </authorList>
    </citation>
    <scope>NUCLEOTIDE SEQUENCE</scope>
    <source>
        <strain evidence="9">KCTC 23077</strain>
    </source>
</reference>
<dbReference type="PANTHER" id="PTHR21085">
    <property type="entry name" value="CHORISMATE SYNTHASE"/>
    <property type="match status" value="1"/>
</dbReference>
<keyword evidence="7" id="KW-0288">FMN</keyword>
<evidence type="ECO:0000256" key="1">
    <source>
        <dbReference type="ARBA" id="ARBA00005044"/>
    </source>
</evidence>
<comment type="catalytic activity">
    <reaction evidence="7 8">
        <text>5-O-(1-carboxyvinyl)-3-phosphoshikimate = chorismate + phosphate</text>
        <dbReference type="Rhea" id="RHEA:21020"/>
        <dbReference type="ChEBI" id="CHEBI:29748"/>
        <dbReference type="ChEBI" id="CHEBI:43474"/>
        <dbReference type="ChEBI" id="CHEBI:57701"/>
        <dbReference type="EC" id="4.2.3.5"/>
    </reaction>
</comment>
<dbReference type="NCBIfam" id="TIGR00033">
    <property type="entry name" value="aroC"/>
    <property type="match status" value="1"/>
</dbReference>
<accession>A0A918STX0</accession>
<proteinExistence type="inferred from homology"/>
<dbReference type="PROSITE" id="PS00789">
    <property type="entry name" value="CHORISMATE_SYNTHASE_3"/>
    <property type="match status" value="1"/>
</dbReference>
<dbReference type="GO" id="GO:0010181">
    <property type="term" value="F:FMN binding"/>
    <property type="evidence" value="ECO:0007669"/>
    <property type="project" value="TreeGrafter"/>
</dbReference>
<dbReference type="Proteomes" id="UP000646426">
    <property type="component" value="Unassembled WGS sequence"/>
</dbReference>
<dbReference type="Gene3D" id="3.60.150.10">
    <property type="entry name" value="Chorismate synthase AroC"/>
    <property type="match status" value="1"/>
</dbReference>
<name>A0A918STX0_9GAMM</name>
<comment type="caution">
    <text evidence="9">The sequence shown here is derived from an EMBL/GenBank/DDBJ whole genome shotgun (WGS) entry which is preliminary data.</text>
</comment>
<evidence type="ECO:0000256" key="7">
    <source>
        <dbReference type="HAMAP-Rule" id="MF_00300"/>
    </source>
</evidence>
<sequence length="378" mass="40384">MSHPDVNTFGHLLRVTTFGESHGPAIGCVIDGCPPGLAIAADDFAADLERRATGRSRHTSQRREGDEVEILSGVYEGHTTGTPIALLIRNTDARSKDYRAIAEQFRPGHADYTYWQKYGTRDPRGGGRSSARETTMRVAAGVIAKRWLAERYGVRVQGHLSQLGEIVPARFFADEIESNPFFWPCAAQVPELEAYMDVLRKSGDSVGARVDVIADRLPPGWGEPVYGKLDGELAAALMSINAVKGVEIGDGFASVSQKGSAHRDLMGQGGFASNHAGGVLGGISTGQPLRCSVAFKPTSSLRLPADTLDVHGNPVEVITTGRHDPCVGIRATPICEAMVALVLMDQALRHRAQCGDVGDVSPRVPGAIADGIDPDVKR</sequence>
<dbReference type="HAMAP" id="MF_00300">
    <property type="entry name" value="Chorismate_synth"/>
    <property type="match status" value="1"/>
</dbReference>
<keyword evidence="5 7" id="KW-0057">Aromatic amino acid biosynthesis</keyword>
<comment type="similarity">
    <text evidence="2 7 8">Belongs to the chorismate synthase family.</text>
</comment>
<dbReference type="GO" id="GO:0004107">
    <property type="term" value="F:chorismate synthase activity"/>
    <property type="evidence" value="ECO:0007669"/>
    <property type="project" value="UniProtKB-UniRule"/>
</dbReference>
<organism evidence="9 10">
    <name type="scientific">Cognatilysobacter bugurensis</name>
    <dbReference type="NCBI Taxonomy" id="543356"/>
    <lineage>
        <taxon>Bacteria</taxon>
        <taxon>Pseudomonadati</taxon>
        <taxon>Pseudomonadota</taxon>
        <taxon>Gammaproteobacteria</taxon>
        <taxon>Lysobacterales</taxon>
        <taxon>Lysobacteraceae</taxon>
        <taxon>Cognatilysobacter</taxon>
    </lineage>
</organism>
<dbReference type="RefSeq" id="WP_229792266.1">
    <property type="nucleotide sequence ID" value="NZ_BMYD01000001.1"/>
</dbReference>
<evidence type="ECO:0000313" key="10">
    <source>
        <dbReference type="Proteomes" id="UP000646426"/>
    </source>
</evidence>
<keyword evidence="10" id="KW-1185">Reference proteome</keyword>
<dbReference type="CDD" id="cd07304">
    <property type="entry name" value="Chorismate_synthase"/>
    <property type="match status" value="1"/>
</dbReference>
<comment type="subunit">
    <text evidence="7">Homotetramer.</text>
</comment>
<evidence type="ECO:0000313" key="9">
    <source>
        <dbReference type="EMBL" id="GHA71012.1"/>
    </source>
</evidence>
<dbReference type="PROSITE" id="PS00787">
    <property type="entry name" value="CHORISMATE_SYNTHASE_1"/>
    <property type="match status" value="1"/>
</dbReference>
<comment type="function">
    <text evidence="7">Catalyzes the anti-1,4-elimination of the C-3 phosphate and the C-6 proR hydrogen from 5-enolpyruvylshikimate-3-phosphate (EPSP) to yield chorismate, which is the branch point compound that serves as the starting substrate for the three terminal pathways of aromatic amino acid biosynthesis. This reaction introduces a second double bond into the aromatic ring system.</text>
</comment>
<evidence type="ECO:0000256" key="8">
    <source>
        <dbReference type="RuleBase" id="RU000605"/>
    </source>
</evidence>
<dbReference type="PANTHER" id="PTHR21085:SF0">
    <property type="entry name" value="CHORISMATE SYNTHASE"/>
    <property type="match status" value="1"/>
</dbReference>
<keyword evidence="4 7" id="KW-0028">Amino-acid biosynthesis</keyword>
<keyword evidence="7" id="KW-0274">FAD</keyword>
<evidence type="ECO:0000256" key="4">
    <source>
        <dbReference type="ARBA" id="ARBA00022605"/>
    </source>
</evidence>
<dbReference type="Pfam" id="PF01264">
    <property type="entry name" value="Chorismate_synt"/>
    <property type="match status" value="1"/>
</dbReference>
<feature type="binding site" evidence="7">
    <location>
        <begin position="241"/>
        <end position="242"/>
    </location>
    <ligand>
        <name>FMN</name>
        <dbReference type="ChEBI" id="CHEBI:58210"/>
    </ligand>
</feature>
<feature type="binding site" evidence="7">
    <location>
        <position position="51"/>
    </location>
    <ligand>
        <name>NADP(+)</name>
        <dbReference type="ChEBI" id="CHEBI:58349"/>
    </ligand>
</feature>
<dbReference type="InterPro" id="IPR000453">
    <property type="entry name" value="Chorismate_synth"/>
</dbReference>
<dbReference type="GO" id="GO:0008652">
    <property type="term" value="P:amino acid biosynthetic process"/>
    <property type="evidence" value="ECO:0007669"/>
    <property type="project" value="UniProtKB-KW"/>
</dbReference>
<dbReference type="EMBL" id="BMYD01000001">
    <property type="protein sequence ID" value="GHA71012.1"/>
    <property type="molecule type" value="Genomic_DNA"/>
</dbReference>
<keyword evidence="7" id="KW-0285">Flavoprotein</keyword>
<feature type="binding site" evidence="7">
    <location>
        <position position="281"/>
    </location>
    <ligand>
        <name>FMN</name>
        <dbReference type="ChEBI" id="CHEBI:58210"/>
    </ligand>
</feature>